<dbReference type="AlphaFoldDB" id="A0A6P5P350"/>
<dbReference type="GO" id="GO:0075523">
    <property type="term" value="P:viral translational frameshifting"/>
    <property type="evidence" value="ECO:0007669"/>
    <property type="project" value="UniProtKB-KW"/>
</dbReference>
<keyword evidence="3" id="KW-0645">Protease</keyword>
<evidence type="ECO:0000313" key="14">
    <source>
        <dbReference type="Proteomes" id="UP000515126"/>
    </source>
</evidence>
<dbReference type="PANTHER" id="PTHR19422">
    <property type="entry name" value="GAG RETROVIRAL POLYPROTEIN"/>
    <property type="match status" value="1"/>
</dbReference>
<dbReference type="Pfam" id="PF01585">
    <property type="entry name" value="G-patch"/>
    <property type="match status" value="1"/>
</dbReference>
<dbReference type="RefSeq" id="XP_021006780.1">
    <property type="nucleotide sequence ID" value="XM_021151121.1"/>
</dbReference>
<dbReference type="GO" id="GO:0006508">
    <property type="term" value="P:proteolysis"/>
    <property type="evidence" value="ECO:0007669"/>
    <property type="project" value="UniProtKB-KW"/>
</dbReference>
<dbReference type="EC" id="3.4.23.50" evidence="2"/>
<keyword evidence="6" id="KW-0378">Hydrolase</keyword>
<evidence type="ECO:0000259" key="13">
    <source>
        <dbReference type="PROSITE" id="PS50175"/>
    </source>
</evidence>
<feature type="domain" description="Peptidase A2" evidence="13">
    <location>
        <begin position="16"/>
        <end position="91"/>
    </location>
</feature>
<evidence type="ECO:0000256" key="9">
    <source>
        <dbReference type="ARBA" id="ARBA00042135"/>
    </source>
</evidence>
<evidence type="ECO:0000256" key="8">
    <source>
        <dbReference type="ARBA" id="ARBA00038675"/>
    </source>
</evidence>
<evidence type="ECO:0000256" key="7">
    <source>
        <dbReference type="ARBA" id="ARBA00038141"/>
    </source>
</evidence>
<keyword evidence="14" id="KW-1185">Reference proteome</keyword>
<dbReference type="Gene3D" id="2.40.70.10">
    <property type="entry name" value="Acid Proteases"/>
    <property type="match status" value="1"/>
</dbReference>
<comment type="catalytic activity">
    <reaction evidence="1">
        <text>Processing at the authentic HIV-1 PR recognition site and release of the mature p17 matrix and the p24 capsid protein, as a result of the cleavage of the -SQNY-|-PIVQ- cleavage site.</text>
        <dbReference type="EC" id="3.4.23.50"/>
    </reaction>
</comment>
<dbReference type="PROSITE" id="PS50174">
    <property type="entry name" value="G_PATCH"/>
    <property type="match status" value="1"/>
</dbReference>
<evidence type="ECO:0000259" key="12">
    <source>
        <dbReference type="PROSITE" id="PS50174"/>
    </source>
</evidence>
<dbReference type="InterPro" id="IPR000467">
    <property type="entry name" value="G_patch_dom"/>
</dbReference>
<dbReference type="GO" id="GO:0003676">
    <property type="term" value="F:nucleic acid binding"/>
    <property type="evidence" value="ECO:0007669"/>
    <property type="project" value="InterPro"/>
</dbReference>
<proteinExistence type="inferred from homology"/>
<gene>
    <name evidence="15" type="primary">LOC110285118</name>
</gene>
<evidence type="ECO:0000256" key="6">
    <source>
        <dbReference type="ARBA" id="ARBA00022801"/>
    </source>
</evidence>
<feature type="domain" description="G-patch" evidence="12">
    <location>
        <begin position="105"/>
        <end position="149"/>
    </location>
</feature>
<evidence type="ECO:0000256" key="5">
    <source>
        <dbReference type="ARBA" id="ARBA00022758"/>
    </source>
</evidence>
<dbReference type="InterPro" id="IPR001995">
    <property type="entry name" value="Peptidase_A2_cat"/>
</dbReference>
<protein>
    <recommendedName>
        <fullName evidence="2">human endogenous retrovirus K endopeptidase</fullName>
        <ecNumber evidence="2">3.4.23.50</ecNumber>
    </recommendedName>
    <alternativeName>
        <fullName evidence="10">Protease</fullName>
    </alternativeName>
    <alternativeName>
        <fullName evidence="9">Proteinase</fullName>
    </alternativeName>
</protein>
<dbReference type="KEGG" id="mcal:110285118"/>
<evidence type="ECO:0000256" key="10">
    <source>
        <dbReference type="ARBA" id="ARBA00043244"/>
    </source>
</evidence>
<dbReference type="SMART" id="SM00443">
    <property type="entry name" value="G_patch"/>
    <property type="match status" value="1"/>
</dbReference>
<keyword evidence="4" id="KW-0064">Aspartyl protease</keyword>
<sequence length="149" mass="16479">MEDHPMYKLEVQGVSIWGLLDSGADCSIIKEADWPKGWPLQTFAQALRGLGFAQDPSCSASILHWKDEEGHRGSFQPFVLQIPISLWGRDVMTKMGVKVISEKTYSPQSQAIMDGMNYQKGKGLGKNEDGRLSYISPRGQSGREGLGFS</sequence>
<evidence type="ECO:0000256" key="11">
    <source>
        <dbReference type="SAM" id="MobiDB-lite"/>
    </source>
</evidence>
<dbReference type="GeneID" id="110285118"/>
<evidence type="ECO:0000256" key="1">
    <source>
        <dbReference type="ARBA" id="ARBA00001339"/>
    </source>
</evidence>
<evidence type="ECO:0000313" key="15">
    <source>
        <dbReference type="RefSeq" id="XP_021006780.1"/>
    </source>
</evidence>
<dbReference type="InterPro" id="IPR021109">
    <property type="entry name" value="Peptidase_aspartic_dom_sf"/>
</dbReference>
<organism evidence="14 15">
    <name type="scientific">Mus caroli</name>
    <name type="common">Ryukyu mouse</name>
    <name type="synonym">Ricefield mouse</name>
    <dbReference type="NCBI Taxonomy" id="10089"/>
    <lineage>
        <taxon>Eukaryota</taxon>
        <taxon>Metazoa</taxon>
        <taxon>Chordata</taxon>
        <taxon>Craniata</taxon>
        <taxon>Vertebrata</taxon>
        <taxon>Euteleostomi</taxon>
        <taxon>Mammalia</taxon>
        <taxon>Eutheria</taxon>
        <taxon>Euarchontoglires</taxon>
        <taxon>Glires</taxon>
        <taxon>Rodentia</taxon>
        <taxon>Myomorpha</taxon>
        <taxon>Muroidea</taxon>
        <taxon>Muridae</taxon>
        <taxon>Murinae</taxon>
        <taxon>Mus</taxon>
        <taxon>Mus</taxon>
    </lineage>
</organism>
<dbReference type="InterPro" id="IPR051592">
    <property type="entry name" value="HERV-K_Pro_peptidase_A2"/>
</dbReference>
<name>A0A6P5P350_MUSCR</name>
<evidence type="ECO:0000256" key="3">
    <source>
        <dbReference type="ARBA" id="ARBA00022670"/>
    </source>
</evidence>
<evidence type="ECO:0000256" key="4">
    <source>
        <dbReference type="ARBA" id="ARBA00022750"/>
    </source>
</evidence>
<dbReference type="InterPro" id="IPR018061">
    <property type="entry name" value="Retropepsins"/>
</dbReference>
<evidence type="ECO:0000256" key="2">
    <source>
        <dbReference type="ARBA" id="ARBA00013083"/>
    </source>
</evidence>
<dbReference type="GO" id="GO:0004190">
    <property type="term" value="F:aspartic-type endopeptidase activity"/>
    <property type="evidence" value="ECO:0007669"/>
    <property type="project" value="UniProtKB-KW"/>
</dbReference>
<dbReference type="SUPFAM" id="SSF50630">
    <property type="entry name" value="Acid proteases"/>
    <property type="match status" value="1"/>
</dbReference>
<dbReference type="InterPro" id="IPR034170">
    <property type="entry name" value="Retropepsin-like_cat_dom"/>
</dbReference>
<comment type="subunit">
    <text evidence="8">Active as a homodimer.</text>
</comment>
<comment type="similarity">
    <text evidence="7">Belongs to the peptidase A2 family. HERV class-II K(HML-2) subfamily.</text>
</comment>
<dbReference type="CDD" id="cd05482">
    <property type="entry name" value="HIV_retropepsin_like"/>
    <property type="match status" value="1"/>
</dbReference>
<feature type="region of interest" description="Disordered" evidence="11">
    <location>
        <begin position="128"/>
        <end position="149"/>
    </location>
</feature>
<dbReference type="PROSITE" id="PS50175">
    <property type="entry name" value="ASP_PROT_RETROV"/>
    <property type="match status" value="1"/>
</dbReference>
<dbReference type="PROSITE" id="PS00141">
    <property type="entry name" value="ASP_PROTEASE"/>
    <property type="match status" value="1"/>
</dbReference>
<accession>A0A6P5P350</accession>
<dbReference type="Proteomes" id="UP000515126">
    <property type="component" value="Chromosome 18"/>
</dbReference>
<dbReference type="PANTHER" id="PTHR19422:SF123">
    <property type="entry name" value="RT1 CLASS I, LOCUS CE15"/>
    <property type="match status" value="1"/>
</dbReference>
<reference evidence="15" key="1">
    <citation type="submission" date="2025-08" db="UniProtKB">
        <authorList>
            <consortium name="RefSeq"/>
        </authorList>
    </citation>
    <scope>IDENTIFICATION</scope>
</reference>
<dbReference type="InterPro" id="IPR001969">
    <property type="entry name" value="Aspartic_peptidase_AS"/>
</dbReference>
<dbReference type="Pfam" id="PF00077">
    <property type="entry name" value="RVP"/>
    <property type="match status" value="1"/>
</dbReference>
<keyword evidence="5" id="KW-0688">Ribosomal frameshifting</keyword>